<evidence type="ECO:0000313" key="3">
    <source>
        <dbReference type="EMBL" id="KAF4378355.1"/>
    </source>
</evidence>
<accession>A0A7J6G5T3</accession>
<dbReference type="GO" id="GO:0004523">
    <property type="term" value="F:RNA-DNA hybrid ribonuclease activity"/>
    <property type="evidence" value="ECO:0007669"/>
    <property type="project" value="InterPro"/>
</dbReference>
<dbReference type="Pfam" id="PF13456">
    <property type="entry name" value="RVT_3"/>
    <property type="match status" value="1"/>
</dbReference>
<sequence length="389" mass="44813">MGEITKYFHKDDIPWIQGIPIDLYMEDTLIWPFTPNGQYIVKSGYRVGREMNLNPTRCSNLTAVQSWWKMIWSLHLPPRMKLFGWRMCHNWLHAKTNLKHRGMDINTQCESCGRYDENLTHALWNCDKMKNIWKLLPWYKKISKLGEGSMFDVLQAVEQQVTRDEFEDTIKVLWAIWENRNRQWNQIPSMNGQQLLNWVFNAYPKASTVDLTAGQKKVDVYPNPKHWIPPDSGCICVNSDAAINENTAGVGLGFVWRTASGQLLSAGMVYMPSLCSVKMAEAWALLEALKKPPAIDTSQIAVQTDCKLLVEEIKTQGNILTAERNIIHKLNRVLETFNSVHIFHVKRTNNKCANLLARKCLADKTTQFFDNAFPDWLAKFCKADHPLVV</sequence>
<dbReference type="CDD" id="cd06222">
    <property type="entry name" value="RNase_H_like"/>
    <property type="match status" value="1"/>
</dbReference>
<organism evidence="3 4">
    <name type="scientific">Cannabis sativa</name>
    <name type="common">Hemp</name>
    <name type="synonym">Marijuana</name>
    <dbReference type="NCBI Taxonomy" id="3483"/>
    <lineage>
        <taxon>Eukaryota</taxon>
        <taxon>Viridiplantae</taxon>
        <taxon>Streptophyta</taxon>
        <taxon>Embryophyta</taxon>
        <taxon>Tracheophyta</taxon>
        <taxon>Spermatophyta</taxon>
        <taxon>Magnoliopsida</taxon>
        <taxon>eudicotyledons</taxon>
        <taxon>Gunneridae</taxon>
        <taxon>Pentapetalae</taxon>
        <taxon>rosids</taxon>
        <taxon>fabids</taxon>
        <taxon>Rosales</taxon>
        <taxon>Cannabaceae</taxon>
        <taxon>Cannabis</taxon>
    </lineage>
</organism>
<evidence type="ECO:0000259" key="1">
    <source>
        <dbReference type="Pfam" id="PF13456"/>
    </source>
</evidence>
<keyword evidence="4" id="KW-1185">Reference proteome</keyword>
<evidence type="ECO:0008006" key="5">
    <source>
        <dbReference type="Google" id="ProtNLM"/>
    </source>
</evidence>
<dbReference type="Pfam" id="PF13966">
    <property type="entry name" value="zf-RVT"/>
    <property type="match status" value="1"/>
</dbReference>
<feature type="domain" description="Reverse transcriptase zinc-binding" evidence="2">
    <location>
        <begin position="63"/>
        <end position="133"/>
    </location>
</feature>
<protein>
    <recommendedName>
        <fullName evidence="5">RNase H type-1 domain-containing protein</fullName>
    </recommendedName>
</protein>
<evidence type="ECO:0000259" key="2">
    <source>
        <dbReference type="Pfam" id="PF13966"/>
    </source>
</evidence>
<dbReference type="SUPFAM" id="SSF53098">
    <property type="entry name" value="Ribonuclease H-like"/>
    <property type="match status" value="1"/>
</dbReference>
<evidence type="ECO:0000313" key="4">
    <source>
        <dbReference type="Proteomes" id="UP000583929"/>
    </source>
</evidence>
<reference evidence="3 4" key="1">
    <citation type="journal article" date="2020" name="bioRxiv">
        <title>Sequence and annotation of 42 cannabis genomes reveals extensive copy number variation in cannabinoid synthesis and pathogen resistance genes.</title>
        <authorList>
            <person name="Mckernan K.J."/>
            <person name="Helbert Y."/>
            <person name="Kane L.T."/>
            <person name="Ebling H."/>
            <person name="Zhang L."/>
            <person name="Liu B."/>
            <person name="Eaton Z."/>
            <person name="Mclaughlin S."/>
            <person name="Kingan S."/>
            <person name="Baybayan P."/>
            <person name="Concepcion G."/>
            <person name="Jordan M."/>
            <person name="Riva A."/>
            <person name="Barbazuk W."/>
            <person name="Harkins T."/>
        </authorList>
    </citation>
    <scope>NUCLEOTIDE SEQUENCE [LARGE SCALE GENOMIC DNA]</scope>
    <source>
        <strain evidence="4">cv. Jamaican Lion 4</strain>
        <tissue evidence="3">Leaf</tissue>
    </source>
</reference>
<dbReference type="GO" id="GO:0003676">
    <property type="term" value="F:nucleic acid binding"/>
    <property type="evidence" value="ECO:0007669"/>
    <property type="project" value="InterPro"/>
</dbReference>
<name>A0A7J6G5T3_CANSA</name>
<feature type="domain" description="RNase H type-1" evidence="1">
    <location>
        <begin position="238"/>
        <end position="360"/>
    </location>
</feature>
<dbReference type="AlphaFoldDB" id="A0A7J6G5T3"/>
<dbReference type="Proteomes" id="UP000583929">
    <property type="component" value="Unassembled WGS sequence"/>
</dbReference>
<dbReference type="InterPro" id="IPR044730">
    <property type="entry name" value="RNase_H-like_dom_plant"/>
</dbReference>
<proteinExistence type="predicted"/>
<dbReference type="InterPro" id="IPR002156">
    <property type="entry name" value="RNaseH_domain"/>
</dbReference>
<dbReference type="PANTHER" id="PTHR47074:SF11">
    <property type="entry name" value="REVERSE TRANSCRIPTASE-LIKE PROTEIN"/>
    <property type="match status" value="1"/>
</dbReference>
<dbReference type="EMBL" id="JAATIQ010000137">
    <property type="protein sequence ID" value="KAF4378355.1"/>
    <property type="molecule type" value="Genomic_DNA"/>
</dbReference>
<dbReference type="InterPro" id="IPR026960">
    <property type="entry name" value="RVT-Znf"/>
</dbReference>
<gene>
    <name evidence="3" type="ORF">G4B88_025848</name>
</gene>
<dbReference type="InterPro" id="IPR052929">
    <property type="entry name" value="RNase_H-like_EbsB-rel"/>
</dbReference>
<dbReference type="InterPro" id="IPR036397">
    <property type="entry name" value="RNaseH_sf"/>
</dbReference>
<dbReference type="PANTHER" id="PTHR47074">
    <property type="entry name" value="BNAC02G40300D PROTEIN"/>
    <property type="match status" value="1"/>
</dbReference>
<dbReference type="Gene3D" id="3.30.420.10">
    <property type="entry name" value="Ribonuclease H-like superfamily/Ribonuclease H"/>
    <property type="match status" value="1"/>
</dbReference>
<comment type="caution">
    <text evidence="3">The sequence shown here is derived from an EMBL/GenBank/DDBJ whole genome shotgun (WGS) entry which is preliminary data.</text>
</comment>
<dbReference type="InterPro" id="IPR012337">
    <property type="entry name" value="RNaseH-like_sf"/>
</dbReference>